<accession>A0ACC1D3F9</accession>
<name>A0ACC1D3F9_9NEOP</name>
<evidence type="ECO:0000313" key="2">
    <source>
        <dbReference type="Proteomes" id="UP000824533"/>
    </source>
</evidence>
<proteinExistence type="predicted"/>
<sequence>MSESNQEIRYILKFYYKKGKNAIQAAKIFCDVYGPNAVSVRVAQIWFKRFQSGNFDIKDARRSGRPITDKIDAIFEKVEQDRHTSSYDVAGELGIDHKTVLAHLKKAGYTKNFDIWVPHELTERNLMNRVLICDSLLRRNETEPFSKKLITGDEKWITYDKNVRKRSWSKAGQASQTVVKPGLTRNKVMLCVWWDLKGTIHYELLPPGRTIDSELYCEQLMRLKQNVERKRRELINRRGVVFHHDNARPHTSSATQQKLREFGWEVLMHPPYSPDLAPSDFHLFRSLQNSLGSVRLTSREDCQNHLSQFFDQKPQNCYSNGITSLPTRWENVIQQNGTYIL</sequence>
<reference evidence="1 2" key="1">
    <citation type="journal article" date="2021" name="Front. Genet.">
        <title>Chromosome-Level Genome Assembly Reveals Significant Gene Expansion in the Toll and IMD Signaling Pathways of Dendrolimus kikuchii.</title>
        <authorList>
            <person name="Zhou J."/>
            <person name="Wu P."/>
            <person name="Xiong Z."/>
            <person name="Liu N."/>
            <person name="Zhao N."/>
            <person name="Ji M."/>
            <person name="Qiu Y."/>
            <person name="Yang B."/>
        </authorList>
    </citation>
    <scope>NUCLEOTIDE SEQUENCE [LARGE SCALE GENOMIC DNA]</scope>
    <source>
        <strain evidence="1">Ann1</strain>
    </source>
</reference>
<gene>
    <name evidence="1" type="ORF">K1T71_006164</name>
</gene>
<organism evidence="1 2">
    <name type="scientific">Dendrolimus kikuchii</name>
    <dbReference type="NCBI Taxonomy" id="765133"/>
    <lineage>
        <taxon>Eukaryota</taxon>
        <taxon>Metazoa</taxon>
        <taxon>Ecdysozoa</taxon>
        <taxon>Arthropoda</taxon>
        <taxon>Hexapoda</taxon>
        <taxon>Insecta</taxon>
        <taxon>Pterygota</taxon>
        <taxon>Neoptera</taxon>
        <taxon>Endopterygota</taxon>
        <taxon>Lepidoptera</taxon>
        <taxon>Glossata</taxon>
        <taxon>Ditrysia</taxon>
        <taxon>Bombycoidea</taxon>
        <taxon>Lasiocampidae</taxon>
        <taxon>Dendrolimus</taxon>
    </lineage>
</organism>
<keyword evidence="2" id="KW-1185">Reference proteome</keyword>
<dbReference type="Proteomes" id="UP000824533">
    <property type="component" value="Linkage Group LG10"/>
</dbReference>
<evidence type="ECO:0000313" key="1">
    <source>
        <dbReference type="EMBL" id="KAJ0178341.1"/>
    </source>
</evidence>
<protein>
    <submittedName>
        <fullName evidence="1">Uncharacterized protein</fullName>
    </submittedName>
</protein>
<dbReference type="EMBL" id="CM034396">
    <property type="protein sequence ID" value="KAJ0178341.1"/>
    <property type="molecule type" value="Genomic_DNA"/>
</dbReference>
<comment type="caution">
    <text evidence="1">The sequence shown here is derived from an EMBL/GenBank/DDBJ whole genome shotgun (WGS) entry which is preliminary data.</text>
</comment>